<dbReference type="Proteomes" id="UP000093366">
    <property type="component" value="Unassembled WGS sequence"/>
</dbReference>
<evidence type="ECO:0000313" key="1">
    <source>
        <dbReference type="EMBL" id="OCQ22135.1"/>
    </source>
</evidence>
<protein>
    <submittedName>
        <fullName evidence="1">Uncharacterized protein</fullName>
    </submittedName>
</protein>
<name>A0A1C0TS91_9GAMM</name>
<sequence length="374" mass="42675">MGLGVTPQTVLPSLWINRLFGEMSAEHDAQLKSLMDFYNLCMDRIMCNTFELPKKCVLPSSDLQAALQDHMPLPSYCKGMLAALAFIDRDALRQEQLQELDWLCLILKGFSSYINARNVFGHGPCDFEKEAQKAEQALTKRLSSTIHEMRFSDECIAQAQNSANIEEVNREEVESHLQSILNRDDESTLSLINDLILVIERELITEQFKVQHMSEFDKLYETQPYLILRSRKAQIHFNMGDIEAATDELETLLTLTLNDTYKNRYQLYNCYIKQKSWCSLDELLMSKSEGSFGDLATRALLTFAKEGDTHSARQLKTELKATYPAIELLFDPHKGCEEGFSKLCAESVNEYINRGGKKAWCSVNGGLFWLKSSD</sequence>
<dbReference type="EMBL" id="MAUJ01000002">
    <property type="protein sequence ID" value="OCQ22135.1"/>
    <property type="molecule type" value="Genomic_DNA"/>
</dbReference>
<comment type="caution">
    <text evidence="1">The sequence shown here is derived from an EMBL/GenBank/DDBJ whole genome shotgun (WGS) entry which is preliminary data.</text>
</comment>
<evidence type="ECO:0000313" key="2">
    <source>
        <dbReference type="Proteomes" id="UP000093366"/>
    </source>
</evidence>
<organism evidence="1 2">
    <name type="scientific">Pseudoalteromonas luteoviolacea</name>
    <dbReference type="NCBI Taxonomy" id="43657"/>
    <lineage>
        <taxon>Bacteria</taxon>
        <taxon>Pseudomonadati</taxon>
        <taxon>Pseudomonadota</taxon>
        <taxon>Gammaproteobacteria</taxon>
        <taxon>Alteromonadales</taxon>
        <taxon>Pseudoalteromonadaceae</taxon>
        <taxon>Pseudoalteromonas</taxon>
    </lineage>
</organism>
<gene>
    <name evidence="1" type="ORF">A7985_10115</name>
</gene>
<accession>A0A1C0TS91</accession>
<reference evidence="2" key="1">
    <citation type="submission" date="2016-07" db="EMBL/GenBank/DDBJ databases">
        <authorList>
            <person name="Florea S."/>
            <person name="Webb J.S."/>
            <person name="Jaromczyk J."/>
            <person name="Schardl C.L."/>
        </authorList>
    </citation>
    <scope>NUCLEOTIDE SEQUENCE [LARGE SCALE GENOMIC DNA]</scope>
    <source>
        <strain evidence="2">IPB1</strain>
    </source>
</reference>
<dbReference type="AlphaFoldDB" id="A0A1C0TS91"/>
<proteinExistence type="predicted"/>